<dbReference type="CDD" id="cd08545">
    <property type="entry name" value="YcnI_like"/>
    <property type="match status" value="1"/>
</dbReference>
<dbReference type="OrthoDB" id="4234at2759"/>
<proteinExistence type="predicted"/>
<dbReference type="Gene3D" id="2.60.40.2230">
    <property type="entry name" value="Uncharacterised protein YcnI-like PF07987, DUF1775"/>
    <property type="match status" value="1"/>
</dbReference>
<evidence type="ECO:0000313" key="4">
    <source>
        <dbReference type="Proteomes" id="UP000738325"/>
    </source>
</evidence>
<evidence type="ECO:0000256" key="1">
    <source>
        <dbReference type="SAM" id="SignalP"/>
    </source>
</evidence>
<sequence length="222" mass="23129">MKSASASITVATVLVVLFTVLSSFTVEAHVTANPSSAVSGAYFQSNFRVPHGCDGNSTDMVIVEIPKGVTSVKPRAVLPWNTTINMVALDVPIVTPSGTVNTTIGSVVWSNSVLLDSMYEDFGLQFKLPVMEGPLYWHVYQRCVNNAWNNWTGVPDASGNTAGFPAAVITVLNATGSTTTSNGGNGANPSSKPNSAGGSVFRSLGLQYTIAIGASAMLLALI</sequence>
<gene>
    <name evidence="3" type="ORF">BGZ99_004882</name>
</gene>
<evidence type="ECO:0000313" key="3">
    <source>
        <dbReference type="EMBL" id="KAG0319848.1"/>
    </source>
</evidence>
<comment type="caution">
    <text evidence="3">The sequence shown here is derived from an EMBL/GenBank/DDBJ whole genome shotgun (WGS) entry which is preliminary data.</text>
</comment>
<dbReference type="Proteomes" id="UP000738325">
    <property type="component" value="Unassembled WGS sequence"/>
</dbReference>
<organism evidence="3 4">
    <name type="scientific">Dissophora globulifera</name>
    <dbReference type="NCBI Taxonomy" id="979702"/>
    <lineage>
        <taxon>Eukaryota</taxon>
        <taxon>Fungi</taxon>
        <taxon>Fungi incertae sedis</taxon>
        <taxon>Mucoromycota</taxon>
        <taxon>Mortierellomycotina</taxon>
        <taxon>Mortierellomycetes</taxon>
        <taxon>Mortierellales</taxon>
        <taxon>Mortierellaceae</taxon>
        <taxon>Dissophora</taxon>
    </lineage>
</organism>
<evidence type="ECO:0000259" key="2">
    <source>
        <dbReference type="Pfam" id="PF07987"/>
    </source>
</evidence>
<keyword evidence="1" id="KW-0732">Signal</keyword>
<dbReference type="AlphaFoldDB" id="A0A9P6RJ99"/>
<feature type="signal peptide" evidence="1">
    <location>
        <begin position="1"/>
        <end position="28"/>
    </location>
</feature>
<feature type="domain" description="YncI copper-binding" evidence="2">
    <location>
        <begin position="29"/>
        <end position="171"/>
    </location>
</feature>
<dbReference type="Pfam" id="PF07987">
    <property type="entry name" value="DUF1775"/>
    <property type="match status" value="1"/>
</dbReference>
<reference evidence="3" key="1">
    <citation type="journal article" date="2020" name="Fungal Divers.">
        <title>Resolving the Mortierellaceae phylogeny through synthesis of multi-gene phylogenetics and phylogenomics.</title>
        <authorList>
            <person name="Vandepol N."/>
            <person name="Liber J."/>
            <person name="Desiro A."/>
            <person name="Na H."/>
            <person name="Kennedy M."/>
            <person name="Barry K."/>
            <person name="Grigoriev I.V."/>
            <person name="Miller A.N."/>
            <person name="O'Donnell K."/>
            <person name="Stajich J.E."/>
            <person name="Bonito G."/>
        </authorList>
    </citation>
    <scope>NUCLEOTIDE SEQUENCE</scope>
    <source>
        <strain evidence="3">REB-010B</strain>
    </source>
</reference>
<protein>
    <recommendedName>
        <fullName evidence="2">YncI copper-binding domain-containing protein</fullName>
    </recommendedName>
</protein>
<dbReference type="InterPro" id="IPR012533">
    <property type="entry name" value="YcnI-copper_dom"/>
</dbReference>
<name>A0A9P6RJ99_9FUNG</name>
<feature type="chain" id="PRO_5040396301" description="YncI copper-binding domain-containing protein" evidence="1">
    <location>
        <begin position="29"/>
        <end position="222"/>
    </location>
</feature>
<keyword evidence="4" id="KW-1185">Reference proteome</keyword>
<dbReference type="InterPro" id="IPR038507">
    <property type="entry name" value="YcnI-like_sf"/>
</dbReference>
<accession>A0A9P6RJ99</accession>
<dbReference type="EMBL" id="JAAAIP010000307">
    <property type="protein sequence ID" value="KAG0319848.1"/>
    <property type="molecule type" value="Genomic_DNA"/>
</dbReference>